<keyword evidence="1" id="KW-0812">Transmembrane</keyword>
<evidence type="ECO:0000256" key="1">
    <source>
        <dbReference type="SAM" id="Phobius"/>
    </source>
</evidence>
<feature type="transmembrane region" description="Helical" evidence="1">
    <location>
        <begin position="93"/>
        <end position="112"/>
    </location>
</feature>
<sequence>MVLYPDNANRIQRVQDLGNDIAGYQDEIKSQNRKQKESDKKAYATLGAIAKTKGYKSPEEYVDAAMEAMPKAEREKFQKLREKITKTGKNGETILFVTGVVATLGLVGGAILTETGLKVLSSICCWVSGLRASATAVELSMAGATSEAESFADLAEEVLKGADEFSFGEIAVSEGSIAAEGIEEVSTLVELGRVACRAMVVLAVLATIGGLIYDGVEGKKQMDKCQKYEVPLSTWFTSSLSTDFGINVEQRTNGCKLRRLTKELCTKRLMVCKMKENVETAFSFMSKVYGVLDFEELVCEDEDIPTDKKEKKIQKKIKEVAEAFGKLPAPVDATVCDSLKTKDENAHSWTKEDPDLKEMQQYMKELAHGKTKPEE</sequence>
<dbReference type="Proteomes" id="UP000319160">
    <property type="component" value="Unassembled WGS sequence"/>
</dbReference>
<accession>A0A553HPB0</accession>
<protein>
    <submittedName>
        <fullName evidence="2">Uncharacterized protein</fullName>
    </submittedName>
</protein>
<gene>
    <name evidence="2" type="ORF">FHL15_009231</name>
</gene>
<dbReference type="EMBL" id="VFLP01000062">
    <property type="protein sequence ID" value="TRX89798.1"/>
    <property type="molecule type" value="Genomic_DNA"/>
</dbReference>
<proteinExistence type="predicted"/>
<keyword evidence="3" id="KW-1185">Reference proteome</keyword>
<evidence type="ECO:0000313" key="2">
    <source>
        <dbReference type="EMBL" id="TRX89798.1"/>
    </source>
</evidence>
<keyword evidence="1" id="KW-0472">Membrane</keyword>
<organism evidence="2 3">
    <name type="scientific">Xylaria flabelliformis</name>
    <dbReference type="NCBI Taxonomy" id="2512241"/>
    <lineage>
        <taxon>Eukaryota</taxon>
        <taxon>Fungi</taxon>
        <taxon>Dikarya</taxon>
        <taxon>Ascomycota</taxon>
        <taxon>Pezizomycotina</taxon>
        <taxon>Sordariomycetes</taxon>
        <taxon>Xylariomycetidae</taxon>
        <taxon>Xylariales</taxon>
        <taxon>Xylariaceae</taxon>
        <taxon>Xylaria</taxon>
    </lineage>
</organism>
<reference evidence="3" key="1">
    <citation type="submission" date="2019-06" db="EMBL/GenBank/DDBJ databases">
        <title>Draft genome sequence of the griseofulvin-producing fungus Xylaria cubensis strain G536.</title>
        <authorList>
            <person name="Mead M.E."/>
            <person name="Raja H.A."/>
            <person name="Steenwyk J.L."/>
            <person name="Knowles S.L."/>
            <person name="Oberlies N.H."/>
            <person name="Rokas A."/>
        </authorList>
    </citation>
    <scope>NUCLEOTIDE SEQUENCE [LARGE SCALE GENOMIC DNA]</scope>
    <source>
        <strain evidence="3">G536</strain>
    </source>
</reference>
<comment type="caution">
    <text evidence="2">The sequence shown here is derived from an EMBL/GenBank/DDBJ whole genome shotgun (WGS) entry which is preliminary data.</text>
</comment>
<name>A0A553HPB0_9PEZI</name>
<dbReference type="OrthoDB" id="4732610at2759"/>
<dbReference type="AlphaFoldDB" id="A0A553HPB0"/>
<keyword evidence="1" id="KW-1133">Transmembrane helix</keyword>
<evidence type="ECO:0000313" key="3">
    <source>
        <dbReference type="Proteomes" id="UP000319160"/>
    </source>
</evidence>